<dbReference type="PANTHER" id="PTHR47867:SF1">
    <property type="entry name" value="ADENINE NUCLEOTIDE ALPHA HYDROLASES-LIKE SUPERFAMILY PROTEIN"/>
    <property type="match status" value="1"/>
</dbReference>
<dbReference type="SUPFAM" id="SSF52402">
    <property type="entry name" value="Adenine nucleotide alpha hydrolases-like"/>
    <property type="match status" value="1"/>
</dbReference>
<proteinExistence type="predicted"/>
<accession>A0AAQ3Q942</accession>
<dbReference type="Proteomes" id="UP001327560">
    <property type="component" value="Chromosome 3"/>
</dbReference>
<name>A0AAQ3Q942_9LILI</name>
<protein>
    <recommendedName>
        <fullName evidence="2">UspA domain-containing protein</fullName>
    </recommendedName>
</protein>
<organism evidence="3 4">
    <name type="scientific">Canna indica</name>
    <name type="common">Indian-shot</name>
    <dbReference type="NCBI Taxonomy" id="4628"/>
    <lineage>
        <taxon>Eukaryota</taxon>
        <taxon>Viridiplantae</taxon>
        <taxon>Streptophyta</taxon>
        <taxon>Embryophyta</taxon>
        <taxon>Tracheophyta</taxon>
        <taxon>Spermatophyta</taxon>
        <taxon>Magnoliopsida</taxon>
        <taxon>Liliopsida</taxon>
        <taxon>Zingiberales</taxon>
        <taxon>Cannaceae</taxon>
        <taxon>Canna</taxon>
    </lineage>
</organism>
<dbReference type="InterPro" id="IPR006016">
    <property type="entry name" value="UspA"/>
</dbReference>
<dbReference type="AlphaFoldDB" id="A0AAQ3Q942"/>
<dbReference type="InterPro" id="IPR014729">
    <property type="entry name" value="Rossmann-like_a/b/a_fold"/>
</dbReference>
<feature type="domain" description="UspA" evidence="2">
    <location>
        <begin position="16"/>
        <end position="155"/>
    </location>
</feature>
<dbReference type="Pfam" id="PF00582">
    <property type="entry name" value="Usp"/>
    <property type="match status" value="1"/>
</dbReference>
<evidence type="ECO:0000313" key="4">
    <source>
        <dbReference type="Proteomes" id="UP001327560"/>
    </source>
</evidence>
<dbReference type="CDD" id="cd00293">
    <property type="entry name" value="USP-like"/>
    <property type="match status" value="1"/>
</dbReference>
<dbReference type="PANTHER" id="PTHR47867">
    <property type="entry name" value="ADENINE NUCLEOTIDE ALPHA HYDROLASES-LIKE SUPERFAMILY PROTEIN"/>
    <property type="match status" value="1"/>
</dbReference>
<gene>
    <name evidence="3" type="ORF">Cni_G08893</name>
</gene>
<dbReference type="EMBL" id="CP136892">
    <property type="protein sequence ID" value="WOL00180.1"/>
    <property type="molecule type" value="Genomic_DNA"/>
</dbReference>
<keyword evidence="4" id="KW-1185">Reference proteome</keyword>
<sequence length="201" mass="21740">MNGGNWSTPAAAGGKRRIMVVADPGREATGALEWALYHAVLESDEIILLHVEQASVRRSTSATFSAFRRRPPSTGSPSFSPHAAADGGNDFLEAMRAKCEAAQPKVNVQIEKAEIMQSKDKAKTILAQTKLLSVDLLVIGQRRSSSSFLRCKLSSLSSRGADPADFLIEHSKCLCVGVQKKGQNAGYLLSTKTHKNFWLLA</sequence>
<evidence type="ECO:0000256" key="1">
    <source>
        <dbReference type="SAM" id="MobiDB-lite"/>
    </source>
</evidence>
<feature type="region of interest" description="Disordered" evidence="1">
    <location>
        <begin position="62"/>
        <end position="83"/>
    </location>
</feature>
<evidence type="ECO:0000313" key="3">
    <source>
        <dbReference type="EMBL" id="WOL00180.1"/>
    </source>
</evidence>
<evidence type="ECO:0000259" key="2">
    <source>
        <dbReference type="Pfam" id="PF00582"/>
    </source>
</evidence>
<reference evidence="3 4" key="1">
    <citation type="submission" date="2023-10" db="EMBL/GenBank/DDBJ databases">
        <title>Chromosome-scale genome assembly provides insights into flower coloration mechanisms of Canna indica.</title>
        <authorList>
            <person name="Li C."/>
        </authorList>
    </citation>
    <scope>NUCLEOTIDE SEQUENCE [LARGE SCALE GENOMIC DNA]</scope>
    <source>
        <tissue evidence="3">Flower</tissue>
    </source>
</reference>
<dbReference type="Gene3D" id="3.40.50.620">
    <property type="entry name" value="HUPs"/>
    <property type="match status" value="1"/>
</dbReference>